<organism evidence="1 2">
    <name type="scientific">Lasiodiplodia mahajangana</name>
    <dbReference type="NCBI Taxonomy" id="1108764"/>
    <lineage>
        <taxon>Eukaryota</taxon>
        <taxon>Fungi</taxon>
        <taxon>Dikarya</taxon>
        <taxon>Ascomycota</taxon>
        <taxon>Pezizomycotina</taxon>
        <taxon>Dothideomycetes</taxon>
        <taxon>Dothideomycetes incertae sedis</taxon>
        <taxon>Botryosphaeriales</taxon>
        <taxon>Botryosphaeriaceae</taxon>
        <taxon>Lasiodiplodia</taxon>
    </lineage>
</organism>
<accession>A0ACC2JV48</accession>
<evidence type="ECO:0000313" key="2">
    <source>
        <dbReference type="Proteomes" id="UP001153332"/>
    </source>
</evidence>
<keyword evidence="2" id="KW-1185">Reference proteome</keyword>
<dbReference type="Proteomes" id="UP001153332">
    <property type="component" value="Unassembled WGS sequence"/>
</dbReference>
<gene>
    <name evidence="1" type="ORF">O1611_g2349</name>
</gene>
<evidence type="ECO:0000313" key="1">
    <source>
        <dbReference type="EMBL" id="KAJ8131275.1"/>
    </source>
</evidence>
<sequence length="186" mass="19029">MQTRHTNALVYLLLLAAAPSRALPAALPASNDTVDASTNPIQMNSSQITVSPAILDNTTSTNDTDIDKMTQVQILDTINNNTVDELAPSSSILRPGDISIKKGGGGAGTRGSGSSSGGGSGSTGSSNTGSGTAGSGGSTEEWPLFYYLWFPSTLFTSSATTVDTFTVMTRAVALAVATTLATSWIF</sequence>
<proteinExistence type="predicted"/>
<protein>
    <submittedName>
        <fullName evidence="1">Uncharacterized protein</fullName>
    </submittedName>
</protein>
<dbReference type="EMBL" id="JAPUUL010000321">
    <property type="protein sequence ID" value="KAJ8131275.1"/>
    <property type="molecule type" value="Genomic_DNA"/>
</dbReference>
<reference evidence="1" key="1">
    <citation type="submission" date="2022-12" db="EMBL/GenBank/DDBJ databases">
        <title>Genome Sequence of Lasiodiplodia mahajangana.</title>
        <authorList>
            <person name="Buettner E."/>
        </authorList>
    </citation>
    <scope>NUCLEOTIDE SEQUENCE</scope>
    <source>
        <strain evidence="1">VT137</strain>
    </source>
</reference>
<comment type="caution">
    <text evidence="1">The sequence shown here is derived from an EMBL/GenBank/DDBJ whole genome shotgun (WGS) entry which is preliminary data.</text>
</comment>
<name>A0ACC2JV48_9PEZI</name>